<feature type="compositionally biased region" description="Basic residues" evidence="1">
    <location>
        <begin position="48"/>
        <end position="63"/>
    </location>
</feature>
<reference evidence="2" key="1">
    <citation type="submission" date="2014-07" db="EMBL/GenBank/DDBJ databases">
        <authorList>
            <person name="Martin A.A"/>
            <person name="De Silva N."/>
        </authorList>
    </citation>
    <scope>NUCLEOTIDE SEQUENCE</scope>
</reference>
<keyword evidence="2" id="KW-1185">Reference proteome</keyword>
<feature type="region of interest" description="Disordered" evidence="1">
    <location>
        <begin position="1"/>
        <end position="96"/>
    </location>
</feature>
<dbReference type="WBParaSite" id="SVE_1224300.1">
    <property type="protein sequence ID" value="SVE_1224300.1"/>
    <property type="gene ID" value="SVE_1224300"/>
</dbReference>
<dbReference type="AlphaFoldDB" id="A0A0K0FR27"/>
<sequence length="96" mass="11085">MRRHSDSSIGSAKSRPVSFGYSNLRDSLKLNRARKDLSKSQPNLGSYSKRRGSHNSNRHRNRHSGTFLFRLRSKFGSNRDNSYRNGPFSGRYTINH</sequence>
<name>A0A0K0FR27_STRVS</name>
<organism evidence="2 3">
    <name type="scientific">Strongyloides venezuelensis</name>
    <name type="common">Threadworm</name>
    <dbReference type="NCBI Taxonomy" id="75913"/>
    <lineage>
        <taxon>Eukaryota</taxon>
        <taxon>Metazoa</taxon>
        <taxon>Ecdysozoa</taxon>
        <taxon>Nematoda</taxon>
        <taxon>Chromadorea</taxon>
        <taxon>Rhabditida</taxon>
        <taxon>Tylenchina</taxon>
        <taxon>Panagrolaimomorpha</taxon>
        <taxon>Strongyloidoidea</taxon>
        <taxon>Strongyloididae</taxon>
        <taxon>Strongyloides</taxon>
    </lineage>
</organism>
<proteinExistence type="predicted"/>
<feature type="compositionally biased region" description="Polar residues" evidence="1">
    <location>
        <begin position="75"/>
        <end position="84"/>
    </location>
</feature>
<evidence type="ECO:0000256" key="1">
    <source>
        <dbReference type="SAM" id="MobiDB-lite"/>
    </source>
</evidence>
<feature type="compositionally biased region" description="Basic and acidic residues" evidence="1">
    <location>
        <begin position="26"/>
        <end position="38"/>
    </location>
</feature>
<reference evidence="3" key="2">
    <citation type="submission" date="2015-08" db="UniProtKB">
        <authorList>
            <consortium name="WormBaseParasite"/>
        </authorList>
    </citation>
    <scope>IDENTIFICATION</scope>
</reference>
<accession>A0A0K0FR27</accession>
<evidence type="ECO:0000313" key="3">
    <source>
        <dbReference type="WBParaSite" id="SVE_1224300.1"/>
    </source>
</evidence>
<protein>
    <submittedName>
        <fullName evidence="3">Reverse transcriptase domain-containing protein</fullName>
    </submittedName>
</protein>
<evidence type="ECO:0000313" key="2">
    <source>
        <dbReference type="Proteomes" id="UP000035680"/>
    </source>
</evidence>
<dbReference type="Proteomes" id="UP000035680">
    <property type="component" value="Unassembled WGS sequence"/>
</dbReference>